<dbReference type="PROSITE" id="PS51257">
    <property type="entry name" value="PROKAR_LIPOPROTEIN"/>
    <property type="match status" value="1"/>
</dbReference>
<dbReference type="InterPro" id="IPR058627">
    <property type="entry name" value="MdtA-like_C"/>
</dbReference>
<dbReference type="Pfam" id="PF25967">
    <property type="entry name" value="RND-MFP_C"/>
    <property type="match status" value="1"/>
</dbReference>
<dbReference type="GO" id="GO:0046677">
    <property type="term" value="P:response to antibiotic"/>
    <property type="evidence" value="ECO:0007669"/>
    <property type="project" value="TreeGrafter"/>
</dbReference>
<reference evidence="8 9" key="1">
    <citation type="submission" date="2023-10" db="EMBL/GenBank/DDBJ databases">
        <title>Complete Genome Sequence of Limnobacter thiooxidans CS-K2T, Isolated from freshwater lake sediments in Bavaria, Germany.</title>
        <authorList>
            <person name="Naruki M."/>
            <person name="Watanabe A."/>
            <person name="Warashina T."/>
            <person name="Morita T."/>
            <person name="Arakawa K."/>
        </authorList>
    </citation>
    <scope>NUCLEOTIDE SEQUENCE [LARGE SCALE GENOMIC DNA]</scope>
    <source>
        <strain evidence="8 9">CS-K2</strain>
    </source>
</reference>
<feature type="coiled-coil region" evidence="3">
    <location>
        <begin position="101"/>
        <end position="135"/>
    </location>
</feature>
<dbReference type="FunFam" id="2.40.420.20:FF:000001">
    <property type="entry name" value="Efflux RND transporter periplasmic adaptor subunit"/>
    <property type="match status" value="1"/>
</dbReference>
<evidence type="ECO:0000256" key="2">
    <source>
        <dbReference type="ARBA" id="ARBA00009477"/>
    </source>
</evidence>
<dbReference type="GO" id="GO:0005886">
    <property type="term" value="C:plasma membrane"/>
    <property type="evidence" value="ECO:0007669"/>
    <property type="project" value="TreeGrafter"/>
</dbReference>
<dbReference type="NCBIfam" id="TIGR01730">
    <property type="entry name" value="RND_mfp"/>
    <property type="match status" value="1"/>
</dbReference>
<feature type="domain" description="Multidrug resistance protein MdtA-like alpha-helical hairpin" evidence="4">
    <location>
        <begin position="109"/>
        <end position="177"/>
    </location>
</feature>
<evidence type="ECO:0000259" key="6">
    <source>
        <dbReference type="Pfam" id="PF25944"/>
    </source>
</evidence>
<dbReference type="InterPro" id="IPR006143">
    <property type="entry name" value="RND_pump_MFP"/>
</dbReference>
<name>A0AA86IZX6_9BURK</name>
<dbReference type="InterPro" id="IPR058625">
    <property type="entry name" value="MdtA-like_BSH"/>
</dbReference>
<evidence type="ECO:0000259" key="4">
    <source>
        <dbReference type="Pfam" id="PF25876"/>
    </source>
</evidence>
<evidence type="ECO:0000259" key="7">
    <source>
        <dbReference type="Pfam" id="PF25967"/>
    </source>
</evidence>
<evidence type="ECO:0000259" key="5">
    <source>
        <dbReference type="Pfam" id="PF25917"/>
    </source>
</evidence>
<evidence type="ECO:0000313" key="8">
    <source>
        <dbReference type="EMBL" id="BET26779.1"/>
    </source>
</evidence>
<dbReference type="InterPro" id="IPR058624">
    <property type="entry name" value="MdtA-like_HH"/>
</dbReference>
<gene>
    <name evidence="8" type="ORF">RGQ30_22800</name>
</gene>
<organism evidence="8 9">
    <name type="scientific">Limnobacter thiooxidans</name>
    <dbReference type="NCBI Taxonomy" id="131080"/>
    <lineage>
        <taxon>Bacteria</taxon>
        <taxon>Pseudomonadati</taxon>
        <taxon>Pseudomonadota</taxon>
        <taxon>Betaproteobacteria</taxon>
        <taxon>Burkholderiales</taxon>
        <taxon>Burkholderiaceae</taxon>
        <taxon>Limnobacter</taxon>
    </lineage>
</organism>
<sequence length="386" mass="41251">MIYNKKSTFGIGVLLTAGTLVLTGCGSQEGGANAAATPSLPKVRVLEVAAKPVSLYTELPGRTSPYLIAEVRPQVNGIVKARQFKEGSDVKAGMSLYQIDASTYQAEFASAKAMLEKAQANLTSAQIRNDRFQELAKQNAVSQQERDDAFAALKQAEADVAAGKAAVQTAQINLNYTKVTAPISGQIGRSSVTAGALVQQGQPGAMATIQQLDPIYVDLTQSTTELLQLKRDLESGVLKSAGKDAAKITLKLEDGSDYAQEGKLQFSDVTVDQNTGTVTLRAVFPNPKQQLLPGMYVRASLEEGIRENGILVPQKGIVRDATGEPSAFVLNAENKVEKRSVKTARAMGDQWLIAEGLQAGDRMIVEGIQKIRPGQQVEILSDTDTK</sequence>
<dbReference type="SUPFAM" id="SSF111369">
    <property type="entry name" value="HlyD-like secretion proteins"/>
    <property type="match status" value="1"/>
</dbReference>
<dbReference type="Proteomes" id="UP001329151">
    <property type="component" value="Chromosome"/>
</dbReference>
<keyword evidence="9" id="KW-1185">Reference proteome</keyword>
<dbReference type="EMBL" id="AP028947">
    <property type="protein sequence ID" value="BET26779.1"/>
    <property type="molecule type" value="Genomic_DNA"/>
</dbReference>
<dbReference type="Gene3D" id="1.10.287.470">
    <property type="entry name" value="Helix hairpin bin"/>
    <property type="match status" value="1"/>
</dbReference>
<comment type="similarity">
    <text evidence="2">Belongs to the membrane fusion protein (MFP) (TC 8.A.1) family.</text>
</comment>
<evidence type="ECO:0000256" key="3">
    <source>
        <dbReference type="SAM" id="Coils"/>
    </source>
</evidence>
<feature type="domain" description="Multidrug resistance protein MdtA-like C-terminal permuted SH3" evidence="7">
    <location>
        <begin position="308"/>
        <end position="370"/>
    </location>
</feature>
<keyword evidence="3" id="KW-0175">Coiled coil</keyword>
<dbReference type="Gene3D" id="2.40.420.20">
    <property type="match status" value="1"/>
</dbReference>
<proteinExistence type="inferred from homology"/>
<comment type="subcellular location">
    <subcellularLocation>
        <location evidence="1">Cell envelope</location>
    </subcellularLocation>
</comment>
<dbReference type="KEGG" id="lto:RGQ30_22800"/>
<dbReference type="Pfam" id="PF25876">
    <property type="entry name" value="HH_MFP_RND"/>
    <property type="match status" value="1"/>
</dbReference>
<evidence type="ECO:0000313" key="9">
    <source>
        <dbReference type="Proteomes" id="UP001329151"/>
    </source>
</evidence>
<dbReference type="PANTHER" id="PTHR30158:SF3">
    <property type="entry name" value="MULTIDRUG EFFLUX PUMP SUBUNIT ACRA-RELATED"/>
    <property type="match status" value="1"/>
</dbReference>
<dbReference type="GO" id="GO:0022857">
    <property type="term" value="F:transmembrane transporter activity"/>
    <property type="evidence" value="ECO:0007669"/>
    <property type="project" value="InterPro"/>
</dbReference>
<dbReference type="Pfam" id="PF25944">
    <property type="entry name" value="Beta-barrel_RND"/>
    <property type="match status" value="1"/>
</dbReference>
<feature type="domain" description="Multidrug resistance protein MdtA-like barrel-sandwich hybrid" evidence="5">
    <location>
        <begin position="68"/>
        <end position="210"/>
    </location>
</feature>
<dbReference type="Gene3D" id="2.40.50.100">
    <property type="match status" value="1"/>
</dbReference>
<dbReference type="RefSeq" id="WP_130555779.1">
    <property type="nucleotide sequence ID" value="NZ_AP028947.1"/>
</dbReference>
<dbReference type="PANTHER" id="PTHR30158">
    <property type="entry name" value="ACRA/E-RELATED COMPONENT OF DRUG EFFLUX TRANSPORTER"/>
    <property type="match status" value="1"/>
</dbReference>
<accession>A0AA86IZX6</accession>
<dbReference type="AlphaFoldDB" id="A0AA86IZX6"/>
<dbReference type="Gene3D" id="2.40.30.170">
    <property type="match status" value="1"/>
</dbReference>
<feature type="domain" description="Multidrug resistance protein MdtA-like beta-barrel" evidence="6">
    <location>
        <begin position="214"/>
        <end position="304"/>
    </location>
</feature>
<dbReference type="InterPro" id="IPR058626">
    <property type="entry name" value="MdtA-like_b-barrel"/>
</dbReference>
<dbReference type="GO" id="GO:0030313">
    <property type="term" value="C:cell envelope"/>
    <property type="evidence" value="ECO:0007669"/>
    <property type="project" value="UniProtKB-SubCell"/>
</dbReference>
<protein>
    <submittedName>
        <fullName evidence="8">Efflux RND transporter periplasmic adaptor subunit</fullName>
    </submittedName>
</protein>
<evidence type="ECO:0000256" key="1">
    <source>
        <dbReference type="ARBA" id="ARBA00004196"/>
    </source>
</evidence>
<dbReference type="Pfam" id="PF25917">
    <property type="entry name" value="BSH_RND"/>
    <property type="match status" value="1"/>
</dbReference>